<keyword evidence="2 6" id="KW-0812">Transmembrane</keyword>
<name>A0A0K1PI23_9BACT</name>
<evidence type="ECO:0000256" key="2">
    <source>
        <dbReference type="ARBA" id="ARBA00022692"/>
    </source>
</evidence>
<dbReference type="EMBL" id="CP012332">
    <property type="protein sequence ID" value="AKU93056.1"/>
    <property type="molecule type" value="Genomic_DNA"/>
</dbReference>
<evidence type="ECO:0000313" key="8">
    <source>
        <dbReference type="EMBL" id="AKU93056.1"/>
    </source>
</evidence>
<evidence type="ECO:0000256" key="4">
    <source>
        <dbReference type="ARBA" id="ARBA00023136"/>
    </source>
</evidence>
<reference evidence="8 9" key="1">
    <citation type="submission" date="2015-08" db="EMBL/GenBank/DDBJ databases">
        <authorList>
            <person name="Babu N.S."/>
            <person name="Beckwith C.J."/>
            <person name="Beseler K.G."/>
            <person name="Brison A."/>
            <person name="Carone J.V."/>
            <person name="Caskin T.P."/>
            <person name="Diamond M."/>
            <person name="Durham M.E."/>
            <person name="Foxe J.M."/>
            <person name="Go M."/>
            <person name="Henderson B.A."/>
            <person name="Jones I.B."/>
            <person name="McGettigan J.A."/>
            <person name="Micheletti S.J."/>
            <person name="Nasrallah M.E."/>
            <person name="Ortiz D."/>
            <person name="Piller C.R."/>
            <person name="Privatt S.R."/>
            <person name="Schneider S.L."/>
            <person name="Sharp S."/>
            <person name="Smith T.C."/>
            <person name="Stanton J.D."/>
            <person name="Ullery H.E."/>
            <person name="Wilson R.J."/>
            <person name="Serrano M.G."/>
            <person name="Buck G."/>
            <person name="Lee V."/>
            <person name="Wang Y."/>
            <person name="Carvalho R."/>
            <person name="Voegtly L."/>
            <person name="Shi R."/>
            <person name="Duckworth R."/>
            <person name="Johnson A."/>
            <person name="Loviza R."/>
            <person name="Walstead R."/>
            <person name="Shah Z."/>
            <person name="Kiflezghi M."/>
            <person name="Wade K."/>
            <person name="Ball S.L."/>
            <person name="Bradley K.W."/>
            <person name="Asai D.J."/>
            <person name="Bowman C.A."/>
            <person name="Russell D.A."/>
            <person name="Pope W.H."/>
            <person name="Jacobs-Sera D."/>
            <person name="Hendrix R.W."/>
            <person name="Hatfull G.F."/>
        </authorList>
    </citation>
    <scope>NUCLEOTIDE SEQUENCE [LARGE SCALE GENOMIC DNA]</scope>
    <source>
        <strain evidence="8 9">DSM 27710</strain>
    </source>
</reference>
<dbReference type="KEGG" id="vin:AKJ08_3443"/>
<dbReference type="InterPro" id="IPR006977">
    <property type="entry name" value="Yip1_dom"/>
</dbReference>
<dbReference type="GO" id="GO:0016020">
    <property type="term" value="C:membrane"/>
    <property type="evidence" value="ECO:0007669"/>
    <property type="project" value="UniProtKB-SubCell"/>
</dbReference>
<proteinExistence type="predicted"/>
<comment type="subcellular location">
    <subcellularLocation>
        <location evidence="1">Membrane</location>
        <topology evidence="1">Multi-pass membrane protein</topology>
    </subcellularLocation>
</comment>
<evidence type="ECO:0000313" key="9">
    <source>
        <dbReference type="Proteomes" id="UP000055590"/>
    </source>
</evidence>
<feature type="region of interest" description="Disordered" evidence="5">
    <location>
        <begin position="29"/>
        <end position="118"/>
    </location>
</feature>
<dbReference type="AlphaFoldDB" id="A0A0K1PI23"/>
<feature type="transmembrane region" description="Helical" evidence="6">
    <location>
        <begin position="154"/>
        <end position="176"/>
    </location>
</feature>
<keyword evidence="3 6" id="KW-1133">Transmembrane helix</keyword>
<organism evidence="8 9">
    <name type="scientific">Vulgatibacter incomptus</name>
    <dbReference type="NCBI Taxonomy" id="1391653"/>
    <lineage>
        <taxon>Bacteria</taxon>
        <taxon>Pseudomonadati</taxon>
        <taxon>Myxococcota</taxon>
        <taxon>Myxococcia</taxon>
        <taxon>Myxococcales</taxon>
        <taxon>Cystobacterineae</taxon>
        <taxon>Vulgatibacteraceae</taxon>
        <taxon>Vulgatibacter</taxon>
    </lineage>
</organism>
<feature type="transmembrane region" description="Helical" evidence="6">
    <location>
        <begin position="196"/>
        <end position="217"/>
    </location>
</feature>
<protein>
    <recommendedName>
        <fullName evidence="7">Yip1 domain-containing protein</fullName>
    </recommendedName>
</protein>
<feature type="transmembrane region" description="Helical" evidence="6">
    <location>
        <begin position="273"/>
        <end position="306"/>
    </location>
</feature>
<feature type="compositionally biased region" description="Gly residues" evidence="5">
    <location>
        <begin position="95"/>
        <end position="105"/>
    </location>
</feature>
<accession>A0A0K1PI23</accession>
<feature type="domain" description="Yip1" evidence="7">
    <location>
        <begin position="137"/>
        <end position="289"/>
    </location>
</feature>
<sequence>MQVKCPWCQGTFESDRYGRQFCIRCGAELDLPEPDSSSTGGSRGPQPAAPRDEAAAPHEGPSGAPAGHREAPAGAVGSHAGPTGEREAGSHVAGSEGGEGGPPGGDRGRITSPTPWERRDGMGFFPALFETWKDATFRPAEFFANLAPAGVGPAFAYAMIFGTIGTLATGLWNLLFVPNHESSPVPPGLQIVLGPFFFAIAIWCVAAVVHLCCLILGCGKRGFEATFRAIAYSLGPSIFAVVPGIGSLVAGVWSLVLEIVGIQHMQRTTGARAVAVIFLPLLAFLLCICAVGLAAGALGMAGALLMTRG</sequence>
<gene>
    <name evidence="8" type="ORF">AKJ08_3443</name>
</gene>
<evidence type="ECO:0000259" key="7">
    <source>
        <dbReference type="Pfam" id="PF04893"/>
    </source>
</evidence>
<evidence type="ECO:0000256" key="3">
    <source>
        <dbReference type="ARBA" id="ARBA00022989"/>
    </source>
</evidence>
<evidence type="ECO:0000256" key="5">
    <source>
        <dbReference type="SAM" id="MobiDB-lite"/>
    </source>
</evidence>
<dbReference type="RefSeq" id="WP_050727135.1">
    <property type="nucleotide sequence ID" value="NZ_CP012332.1"/>
</dbReference>
<dbReference type="STRING" id="1391653.AKJ08_3443"/>
<evidence type="ECO:0000256" key="6">
    <source>
        <dbReference type="SAM" id="Phobius"/>
    </source>
</evidence>
<dbReference type="Pfam" id="PF04893">
    <property type="entry name" value="Yip1"/>
    <property type="match status" value="1"/>
</dbReference>
<feature type="transmembrane region" description="Helical" evidence="6">
    <location>
        <begin position="229"/>
        <end position="253"/>
    </location>
</feature>
<dbReference type="OrthoDB" id="5469864at2"/>
<dbReference type="Proteomes" id="UP000055590">
    <property type="component" value="Chromosome"/>
</dbReference>
<keyword evidence="9" id="KW-1185">Reference proteome</keyword>
<evidence type="ECO:0000256" key="1">
    <source>
        <dbReference type="ARBA" id="ARBA00004141"/>
    </source>
</evidence>
<keyword evidence="4 6" id="KW-0472">Membrane</keyword>